<protein>
    <submittedName>
        <fullName evidence="3">Autotransporter-associated beta strand repeat-containing protein</fullName>
    </submittedName>
</protein>
<organism evidence="3 4">
    <name type="scientific">Luteolibacter soli</name>
    <dbReference type="NCBI Taxonomy" id="3135280"/>
    <lineage>
        <taxon>Bacteria</taxon>
        <taxon>Pseudomonadati</taxon>
        <taxon>Verrucomicrobiota</taxon>
        <taxon>Verrucomicrobiia</taxon>
        <taxon>Verrucomicrobiales</taxon>
        <taxon>Verrucomicrobiaceae</taxon>
        <taxon>Luteolibacter</taxon>
    </lineage>
</organism>
<dbReference type="EMBL" id="JBBUKT010000004">
    <property type="protein sequence ID" value="MEK7951171.1"/>
    <property type="molecule type" value="Genomic_DNA"/>
</dbReference>
<name>A0ABU9AU50_9BACT</name>
<proteinExistence type="predicted"/>
<evidence type="ECO:0000313" key="4">
    <source>
        <dbReference type="Proteomes" id="UP001371305"/>
    </source>
</evidence>
<dbReference type="Pfam" id="PF12951">
    <property type="entry name" value="PATR"/>
    <property type="match status" value="7"/>
</dbReference>
<dbReference type="Proteomes" id="UP001371305">
    <property type="component" value="Unassembled WGS sequence"/>
</dbReference>
<feature type="signal peptide" evidence="2">
    <location>
        <begin position="1"/>
        <end position="30"/>
    </location>
</feature>
<evidence type="ECO:0000313" key="3">
    <source>
        <dbReference type="EMBL" id="MEK7951171.1"/>
    </source>
</evidence>
<dbReference type="NCBIfam" id="TIGR02601">
    <property type="entry name" value="autotrns_rpt"/>
    <property type="match status" value="4"/>
</dbReference>
<sequence>MKPTSSRLGAYVARTTVATLLATACQTAYAAFIDKADNADNLNLTSSWNGGVVPGSNDLASWFNLTGANTVSLGADLSLKGIAISSTGGAVTLNGANTLTIGSSGLDLSSSTQNLTINANVATGAGSQPWSVISGQTLSLQTGTFTRAAAAGVVIDKTLGAGTITASNISNTNGIVGPWMSVRNTGAAANASSAGYTYAANGAALDAYLGATASANYGYATSTTANYDVNFTGNQTFGSSRDANTVRHIGGAATLISNSAQTWGFNGLMNAGTGLLTLGDTGNQVLNIKAGVGTGTELVLHAASGNISILDPIINNGANASSVTVNGPGTVTLNVANTYTGGTTINSGTVATTQNLGAASSNAVLNSGAILSITGAPTNSNVLTGGGTINSTGATISGNWSNFAGSYTHNNTLASTSYNAANATSKFAAYNIASTQGGAQGMIAGFNTGSASGTYTLELGSLTGVAGSLFRGGNTAQGIATLRIGNLNTSTTFAGTFNDGTNTKIAIDKVGSGTLTLSGSSGNTAGVSVSSGTLLLTGGFTAAGNAMSVANGATLAGTGSVAGTATIASGGIMENGNGGSAALTFGGLTFGGAATVNAHYSGTGPALAVTGALATTPANGQVTLNVASAVPLANGTHNIISYGSFGGAATNFSAHVTSGLNTRQSALLVLSGNNVALQVAGDSPKWTGARNDGLWTTTTQASPKNWKLITGGTATDFISGDNVLFDDTATGTTALNLDGGITAGVVEFNNSTKAYSISSTTFGGLIDGALIKNGTGSLTINTTNSYSGGTTFNGGTLNLNSDSALGSGLFTIGAGSAKVLNNGSGADVFFNTNPTQQWADDFTFTGSNSLDVGSGAVTISGAGTDRTVTVSSGSLTVGEVKAAAHGLIKQGTGTLVLSSDGAGAAASTLAGTLNIAAGTIQINRATGNSGDLTATGLTGTGTITNGAAIERWFLLNTTGTSTFTGTLANGGTGGLGFNKQGAGSVTLSGNLSYTGQTTVEGGTLTIPVANTGAGSNAQVTSGTLVMGHPSAFGTAGTIRLAGNNVSTFDMATDGGDNAYGIVWGTGTIATIVSDRATAGAGINHTLSTLGAAGVGGGTITITSGVNVTSGAGRITFTNLGLSAGTVQTTALNPTSANVTVGPVSKVANTGLSQTLELGGTTLENEVSGVISNGDGAAIISVIKSNSSTWTISNTNTYTGTTTVGTANGAGILRATATNALGTGTMIFDGSGGTPGPTSRLELSNNITLPNNITLSQRNNTSAAILNVSGNNTLTGAIDLNAGGNAGNIASDGGLLSLSGNISTTTAVARNLHLGGAGNGQASGVISNGATATGVVSVTKEGAGSWTLSGANTYTGATVVSAGTLNVSQAVLADAATVNVASAGVLNLTHALTDTVDRFYIDGVEQASGTWGSLASTATHKTARITGTGMLLATNGVAAGGYSTWATTLGLTAGVNDGAAQNPDNDGFENGTEYILGGHPLNGSNNPKIYALVADSDDVGTDKELIMTIAVPQGTPAFPAGSPTSSVTFEGFGITVKGSTSLATFPVTVNPVAPVTTGLPAAPTQGGITYEYRSFSLGGSNGATGRGFLQVTVTNP</sequence>
<reference evidence="3 4" key="1">
    <citation type="submission" date="2024-04" db="EMBL/GenBank/DDBJ databases">
        <title>Luteolibacter sp. isolated from soil.</title>
        <authorList>
            <person name="An J."/>
        </authorList>
    </citation>
    <scope>NUCLEOTIDE SEQUENCE [LARGE SCALE GENOMIC DNA]</scope>
    <source>
        <strain evidence="3 4">Y139</strain>
    </source>
</reference>
<comment type="caution">
    <text evidence="3">The sequence shown here is derived from an EMBL/GenBank/DDBJ whole genome shotgun (WGS) entry which is preliminary data.</text>
</comment>
<dbReference type="InterPro" id="IPR011050">
    <property type="entry name" value="Pectin_lyase_fold/virulence"/>
</dbReference>
<accession>A0ABU9AU50</accession>
<dbReference type="PROSITE" id="PS51257">
    <property type="entry name" value="PROKAR_LIPOPROTEIN"/>
    <property type="match status" value="1"/>
</dbReference>
<dbReference type="InterPro" id="IPR013425">
    <property type="entry name" value="Autotrns_rpt"/>
</dbReference>
<gene>
    <name evidence="3" type="ORF">WKV53_11710</name>
</gene>
<feature type="chain" id="PRO_5046709700" evidence="2">
    <location>
        <begin position="31"/>
        <end position="1595"/>
    </location>
</feature>
<keyword evidence="4" id="KW-1185">Reference proteome</keyword>
<evidence type="ECO:0000256" key="2">
    <source>
        <dbReference type="SAM" id="SignalP"/>
    </source>
</evidence>
<dbReference type="RefSeq" id="WP_341404774.1">
    <property type="nucleotide sequence ID" value="NZ_JBBUKT010000004.1"/>
</dbReference>
<dbReference type="SUPFAM" id="SSF51126">
    <property type="entry name" value="Pectin lyase-like"/>
    <property type="match status" value="2"/>
</dbReference>
<keyword evidence="1 2" id="KW-0732">Signal</keyword>
<evidence type="ECO:0000256" key="1">
    <source>
        <dbReference type="ARBA" id="ARBA00022729"/>
    </source>
</evidence>